<dbReference type="HOGENOM" id="CLU_1628151_0_0_1"/>
<sequence>MSQSMEKPNGNDTSTKVTETETKDPTGTGTSASDYFLEFYQCETGPDGSTSEMPKALFIQQMGATTDPRTVTLGEIRAMVKDQKAMKNAQNAPFCTKIGSEVNDTVKLSDYFTMSNSTNQSEGNSIPYPVYLKTIKVTSTVDQNFQDSLKTNFNQDLNMNMTV</sequence>
<organism evidence="2 3">
    <name type="scientific">Talaromyces stipitatus (strain ATCC 10500 / CBS 375.48 / QM 6759 / NRRL 1006)</name>
    <name type="common">Penicillium stipitatum</name>
    <dbReference type="NCBI Taxonomy" id="441959"/>
    <lineage>
        <taxon>Eukaryota</taxon>
        <taxon>Fungi</taxon>
        <taxon>Dikarya</taxon>
        <taxon>Ascomycota</taxon>
        <taxon>Pezizomycotina</taxon>
        <taxon>Eurotiomycetes</taxon>
        <taxon>Eurotiomycetidae</taxon>
        <taxon>Eurotiales</taxon>
        <taxon>Trichocomaceae</taxon>
        <taxon>Talaromyces</taxon>
        <taxon>Talaromyces sect. Talaromyces</taxon>
    </lineage>
</organism>
<dbReference type="VEuPathDB" id="FungiDB:TSTA_083460"/>
<evidence type="ECO:0000313" key="2">
    <source>
        <dbReference type="EMBL" id="EED21114.1"/>
    </source>
</evidence>
<proteinExistence type="predicted"/>
<dbReference type="InParanoid" id="B8LZ70"/>
<reference evidence="3" key="1">
    <citation type="journal article" date="2015" name="Genome Announc.">
        <title>Genome sequence of the AIDS-associated pathogen Penicillium marneffei (ATCC18224) and its near taxonomic relative Talaromyces stipitatus (ATCC10500).</title>
        <authorList>
            <person name="Nierman W.C."/>
            <person name="Fedorova-Abrams N.D."/>
            <person name="Andrianopoulos A."/>
        </authorList>
    </citation>
    <scope>NUCLEOTIDE SEQUENCE [LARGE SCALE GENOMIC DNA]</scope>
    <source>
        <strain evidence="3">ATCC 10500 / CBS 375.48 / QM 6759 / NRRL 1006</strain>
    </source>
</reference>
<evidence type="ECO:0000313" key="3">
    <source>
        <dbReference type="Proteomes" id="UP000001745"/>
    </source>
</evidence>
<dbReference type="EMBL" id="EQ962653">
    <property type="protein sequence ID" value="EED21114.1"/>
    <property type="molecule type" value="Genomic_DNA"/>
</dbReference>
<gene>
    <name evidence="2" type="ORF">TSTA_083460</name>
</gene>
<accession>B8LZ70</accession>
<feature type="region of interest" description="Disordered" evidence="1">
    <location>
        <begin position="1"/>
        <end position="32"/>
    </location>
</feature>
<name>B8LZ70_TALSN</name>
<dbReference type="GeneID" id="8103309"/>
<dbReference type="AlphaFoldDB" id="B8LZ70"/>
<dbReference type="Proteomes" id="UP000001745">
    <property type="component" value="Unassembled WGS sequence"/>
</dbReference>
<protein>
    <submittedName>
        <fullName evidence="2">Uncharacterized protein</fullName>
    </submittedName>
</protein>
<dbReference type="RefSeq" id="XP_002478077.1">
    <property type="nucleotide sequence ID" value="XM_002478032.1"/>
</dbReference>
<keyword evidence="3" id="KW-1185">Reference proteome</keyword>
<feature type="compositionally biased region" description="Polar residues" evidence="1">
    <location>
        <begin position="1"/>
        <end position="17"/>
    </location>
</feature>
<evidence type="ECO:0000256" key="1">
    <source>
        <dbReference type="SAM" id="MobiDB-lite"/>
    </source>
</evidence>